<dbReference type="EMBL" id="HACG01045699">
    <property type="protein sequence ID" value="CEK92564.1"/>
    <property type="molecule type" value="Transcribed_RNA"/>
</dbReference>
<feature type="non-terminal residue" evidence="1">
    <location>
        <position position="66"/>
    </location>
</feature>
<reference evidence="1" key="1">
    <citation type="submission" date="2014-12" db="EMBL/GenBank/DDBJ databases">
        <title>Insight into the proteome of Arion vulgaris.</title>
        <authorList>
            <person name="Aradska J."/>
            <person name="Bulat T."/>
            <person name="Smidak R."/>
            <person name="Sarate P."/>
            <person name="Gangsoo J."/>
            <person name="Sialana F."/>
            <person name="Bilban M."/>
            <person name="Lubec G."/>
        </authorList>
    </citation>
    <scope>NUCLEOTIDE SEQUENCE</scope>
    <source>
        <tissue evidence="1">Skin</tissue>
    </source>
</reference>
<accession>A0A0B7BGV8</accession>
<organism evidence="1">
    <name type="scientific">Arion vulgaris</name>
    <dbReference type="NCBI Taxonomy" id="1028688"/>
    <lineage>
        <taxon>Eukaryota</taxon>
        <taxon>Metazoa</taxon>
        <taxon>Spiralia</taxon>
        <taxon>Lophotrochozoa</taxon>
        <taxon>Mollusca</taxon>
        <taxon>Gastropoda</taxon>
        <taxon>Heterobranchia</taxon>
        <taxon>Euthyneura</taxon>
        <taxon>Panpulmonata</taxon>
        <taxon>Eupulmonata</taxon>
        <taxon>Stylommatophora</taxon>
        <taxon>Helicina</taxon>
        <taxon>Arionoidea</taxon>
        <taxon>Arionidae</taxon>
        <taxon>Arion</taxon>
    </lineage>
</organism>
<name>A0A0B7BGV8_9EUPU</name>
<sequence length="66" mass="6986">MNKELLNATEIKEAIRSLINNKAAGDDNILGSALLSAPTTFTTGSILFPKRISKAVTVAQANNTVK</sequence>
<protein>
    <submittedName>
        <fullName evidence="1">Uncharacterized protein</fullName>
    </submittedName>
</protein>
<gene>
    <name evidence="1" type="primary">ORF188952</name>
</gene>
<evidence type="ECO:0000313" key="1">
    <source>
        <dbReference type="EMBL" id="CEK92564.1"/>
    </source>
</evidence>
<proteinExistence type="predicted"/>
<dbReference type="AlphaFoldDB" id="A0A0B7BGV8"/>